<sequence>MKHLIREIIPVILGILIALALNNWNENRKDKKYLNQIYTSIDNEFEESIINLKASIPKQQVLLDSITKYINDESISIYGIITKADGIQKPTINTNTWRAIANSKIELIQFEKLSALSEIEESKKSLELKTTKLVDFLIENLKTTNQEKKEVFLLLSQEILTTTKYSQLEIEEFLKK</sequence>
<gene>
    <name evidence="1" type="ORF">SAMN06265376_10981</name>
</gene>
<dbReference type="Proteomes" id="UP000198379">
    <property type="component" value="Unassembled WGS sequence"/>
</dbReference>
<dbReference type="InterPro" id="IPR045749">
    <property type="entry name" value="DUF6090"/>
</dbReference>
<protein>
    <submittedName>
        <fullName evidence="1">Uncharacterized protein</fullName>
    </submittedName>
</protein>
<evidence type="ECO:0000313" key="1">
    <source>
        <dbReference type="EMBL" id="SNS25877.1"/>
    </source>
</evidence>
<dbReference type="Pfam" id="PF19578">
    <property type="entry name" value="DUF6090"/>
    <property type="match status" value="1"/>
</dbReference>
<accession>A0A239D0P7</accession>
<dbReference type="EMBL" id="FZNY01000009">
    <property type="protein sequence ID" value="SNS25877.1"/>
    <property type="molecule type" value="Genomic_DNA"/>
</dbReference>
<dbReference type="RefSeq" id="WP_089373572.1">
    <property type="nucleotide sequence ID" value="NZ_BMEP01000001.1"/>
</dbReference>
<dbReference type="AlphaFoldDB" id="A0A239D0P7"/>
<organism evidence="1 2">
    <name type="scientific">Dokdonia pacifica</name>
    <dbReference type="NCBI Taxonomy" id="1627892"/>
    <lineage>
        <taxon>Bacteria</taxon>
        <taxon>Pseudomonadati</taxon>
        <taxon>Bacteroidota</taxon>
        <taxon>Flavobacteriia</taxon>
        <taxon>Flavobacteriales</taxon>
        <taxon>Flavobacteriaceae</taxon>
        <taxon>Dokdonia</taxon>
    </lineage>
</organism>
<name>A0A239D0P7_9FLAO</name>
<evidence type="ECO:0000313" key="2">
    <source>
        <dbReference type="Proteomes" id="UP000198379"/>
    </source>
</evidence>
<keyword evidence="2" id="KW-1185">Reference proteome</keyword>
<proteinExistence type="predicted"/>
<reference evidence="1 2" key="1">
    <citation type="submission" date="2017-06" db="EMBL/GenBank/DDBJ databases">
        <authorList>
            <person name="Kim H.J."/>
            <person name="Triplett B.A."/>
        </authorList>
    </citation>
    <scope>NUCLEOTIDE SEQUENCE [LARGE SCALE GENOMIC DNA]</scope>
    <source>
        <strain evidence="1 2">DSM 25597</strain>
    </source>
</reference>
<dbReference type="OrthoDB" id="713837at2"/>